<dbReference type="InterPro" id="IPR036465">
    <property type="entry name" value="vWFA_dom_sf"/>
</dbReference>
<organism evidence="2 3">
    <name type="scientific">Malassezia globosa (strain ATCC MYA-4612 / CBS 7966)</name>
    <name type="common">Dandruff-associated fungus</name>
    <dbReference type="NCBI Taxonomy" id="425265"/>
    <lineage>
        <taxon>Eukaryota</taxon>
        <taxon>Fungi</taxon>
        <taxon>Dikarya</taxon>
        <taxon>Basidiomycota</taxon>
        <taxon>Ustilaginomycotina</taxon>
        <taxon>Malasseziomycetes</taxon>
        <taxon>Malasseziales</taxon>
        <taxon>Malasseziaceae</taxon>
        <taxon>Malassezia</taxon>
    </lineage>
</organism>
<evidence type="ECO:0000313" key="2">
    <source>
        <dbReference type="EMBL" id="EDP42855.1"/>
    </source>
</evidence>
<dbReference type="STRING" id="425265.A8Q6U3"/>
<protein>
    <recommendedName>
        <fullName evidence="4">VWFA domain-containing protein</fullName>
    </recommendedName>
</protein>
<feature type="region of interest" description="Disordered" evidence="1">
    <location>
        <begin position="1"/>
        <end position="32"/>
    </location>
</feature>
<evidence type="ECO:0000313" key="3">
    <source>
        <dbReference type="Proteomes" id="UP000008837"/>
    </source>
</evidence>
<name>A8Q6U3_MALGO</name>
<comment type="caution">
    <text evidence="2">The sequence shown here is derived from an EMBL/GenBank/DDBJ whole genome shotgun (WGS) entry which is preliminary data.</text>
</comment>
<dbReference type="OrthoDB" id="2142040at2759"/>
<sequence>MSEPPPYSEFDPHPRPHPCQRQPSPSQARPSPVVPEFISAARASIPVGQASIPVRQGQVPPIHPSGHNGTGIVRDVCEDQLELLRQYDTIFVIDDSASMQVNEQPDGSIGPSRWEEACRALCDFVRLASKYDDDGIDVHFINNDKSLLHCRDPRDLVRLFHDVVPSGATPTGERLEILLLDYLDAIEQTAETRRRGMETKSAPKRRNGFNSFKLVTMHKHQQPYKTVCMNAHVLDANKNEKVDDALSKVYRIRDMVDTLPYSSLRFDSQLILKALLGGINRRLDRQAPASTTV</sequence>
<dbReference type="VEuPathDB" id="FungiDB:MGL_3055"/>
<feature type="compositionally biased region" description="Low complexity" evidence="1">
    <location>
        <begin position="19"/>
        <end position="32"/>
    </location>
</feature>
<evidence type="ECO:0008006" key="4">
    <source>
        <dbReference type="Google" id="ProtNLM"/>
    </source>
</evidence>
<dbReference type="OMA" id="ENEPMGR"/>
<dbReference type="EMBL" id="AAYY01000010">
    <property type="protein sequence ID" value="EDP42855.1"/>
    <property type="molecule type" value="Genomic_DNA"/>
</dbReference>
<reference evidence="2 3" key="1">
    <citation type="journal article" date="2007" name="Proc. Natl. Acad. Sci. U.S.A.">
        <title>Dandruff-associated Malassezia genomes reveal convergent and divergent virulence traits shared with plant and human fungal pathogens.</title>
        <authorList>
            <person name="Xu J."/>
            <person name="Saunders C.W."/>
            <person name="Hu P."/>
            <person name="Grant R.A."/>
            <person name="Boekhout T."/>
            <person name="Kuramae E.E."/>
            <person name="Kronstad J.W."/>
            <person name="Deangelis Y.M."/>
            <person name="Reeder N.L."/>
            <person name="Johnstone K.R."/>
            <person name="Leland M."/>
            <person name="Fieno A.M."/>
            <person name="Begley W.M."/>
            <person name="Sun Y."/>
            <person name="Lacey M.P."/>
            <person name="Chaudhary T."/>
            <person name="Keough T."/>
            <person name="Chu L."/>
            <person name="Sears R."/>
            <person name="Yuan B."/>
            <person name="Dawson T.L.Jr."/>
        </authorList>
    </citation>
    <scope>NUCLEOTIDE SEQUENCE [LARGE SCALE GENOMIC DNA]</scope>
    <source>
        <strain evidence="3">ATCC MYA-4612 / CBS 7966</strain>
    </source>
</reference>
<dbReference type="PANTHER" id="PTHR34706">
    <property type="entry name" value="SLR1338 PROTEIN"/>
    <property type="match status" value="1"/>
</dbReference>
<dbReference type="InParanoid" id="A8Q6U3"/>
<dbReference type="PANTHER" id="PTHR34706:SF1">
    <property type="entry name" value="VWFA DOMAIN-CONTAINING PROTEIN"/>
    <property type="match status" value="1"/>
</dbReference>
<dbReference type="SUPFAM" id="SSF53300">
    <property type="entry name" value="vWA-like"/>
    <property type="match status" value="1"/>
</dbReference>
<keyword evidence="3" id="KW-1185">Reference proteome</keyword>
<proteinExistence type="predicted"/>
<evidence type="ECO:0000256" key="1">
    <source>
        <dbReference type="SAM" id="MobiDB-lite"/>
    </source>
</evidence>
<dbReference type="RefSeq" id="XP_001730069.1">
    <property type="nucleotide sequence ID" value="XM_001730017.1"/>
</dbReference>
<dbReference type="GeneID" id="5854376"/>
<dbReference type="AlphaFoldDB" id="A8Q6U3"/>
<dbReference type="Proteomes" id="UP000008837">
    <property type="component" value="Unassembled WGS sequence"/>
</dbReference>
<accession>A8Q6U3</accession>
<dbReference type="KEGG" id="mgl:MGL_3055"/>
<gene>
    <name evidence="2" type="ORF">MGL_3055</name>
</gene>